<evidence type="ECO:0000313" key="1">
    <source>
        <dbReference type="EMBL" id="ADT97183.1"/>
    </source>
</evidence>
<organism evidence="1 2">
    <name type="scientific">Mycolicibacterium gilvum (strain DSM 45189 / LMG 24558 / Spyr1)</name>
    <name type="common">Mycobacterium gilvum</name>
    <dbReference type="NCBI Taxonomy" id="278137"/>
    <lineage>
        <taxon>Bacteria</taxon>
        <taxon>Bacillati</taxon>
        <taxon>Actinomycetota</taxon>
        <taxon>Actinomycetes</taxon>
        <taxon>Mycobacteriales</taxon>
        <taxon>Mycobacteriaceae</taxon>
        <taxon>Mycolicibacterium</taxon>
    </lineage>
</organism>
<evidence type="ECO:0000313" key="2">
    <source>
        <dbReference type="Proteomes" id="UP000008916"/>
    </source>
</evidence>
<dbReference type="EMBL" id="CP002385">
    <property type="protein sequence ID" value="ADT97183.1"/>
    <property type="molecule type" value="Genomic_DNA"/>
</dbReference>
<dbReference type="KEGG" id="msp:Mspyr1_04720"/>
<dbReference type="AlphaFoldDB" id="E6TMT7"/>
<keyword evidence="2" id="KW-1185">Reference proteome</keyword>
<proteinExistence type="predicted"/>
<name>E6TMT7_MYCSR</name>
<dbReference type="RefSeq" id="WP_013470494.1">
    <property type="nucleotide sequence ID" value="NC_014814.1"/>
</dbReference>
<gene>
    <name evidence="1" type="ordered locus">Mspyr1_04720</name>
</gene>
<dbReference type="Proteomes" id="UP000008916">
    <property type="component" value="Chromosome"/>
</dbReference>
<protein>
    <submittedName>
        <fullName evidence="1">Uncharacterized protein</fullName>
    </submittedName>
</protein>
<accession>E6TMT7</accession>
<reference evidence="1 2" key="1">
    <citation type="journal article" date="2011" name="Stand. Genomic Sci.">
        <title>Complete genome sequence of Mycobacterium sp. strain (Spyr1) and reclassification to Mycobacterium gilvum Spyr1.</title>
        <authorList>
            <person name="Kallimanis A."/>
            <person name="Karabika E."/>
            <person name="Mavromatis K."/>
            <person name="Lapidus A."/>
            <person name="Labutti K.M."/>
            <person name="Liolios K."/>
            <person name="Ivanova N."/>
            <person name="Goodwin L."/>
            <person name="Woyke T."/>
            <person name="Velentzas A.D."/>
            <person name="Perisynakis A."/>
            <person name="Ouzounis C.C."/>
            <person name="Kyrpides N.C."/>
            <person name="Koukkou A.I."/>
            <person name="Drainas C."/>
        </authorList>
    </citation>
    <scope>NUCLEOTIDE SEQUENCE [LARGE SCALE GENOMIC DNA]</scope>
    <source>
        <strain evidence="2">DSM 45189 / LMG 24558 / Spyr1</strain>
    </source>
</reference>
<dbReference type="HOGENOM" id="CLU_2480053_0_0_11"/>
<sequence length="87" mass="9093">MSNEYIRLIPLDGTDGIDAAVIGTGTQVGIALTIDTGAERYAVGMDPDQAAALAATLTGMLAAGPEELSRAVTNRQFRQIIEGETKE</sequence>